<name>A0ABR1BAV7_POLSC</name>
<sequence length="388" mass="43359">MNKLTEIVIVLHIGRSQRGWNTDVIGLPFLIELHRQTDSVRRFLLPSTKIANCRSDSVLIGYSGKDAAVEKEEAVRQADLERKIFVEVAADDGSRAGGKFKKTEKILESDALFGCKHREGNDVTRATNPGQVTKLGNLTPEIRVPASLASSKMTYEKFGLPETEEREVDTSHGEKVPGKNNSVILERNHSRYGSEIQDVVQLNSSFSSNKNDSGKFISSNPFADGNASSCNPFLSNSNPFLTNDRLNNPFSTMSNNLYRSNCASKNPFLQNQTNSSEPEKNWKSVERDVQGDDRMSFGMSSVSPLVSPGSSPRPSRSRMFKESRRISIDKTGHHLHLNQYRLLDCIGELININCPPGMLEKSWCFQERKKEKNFRIGKTIPSSADKNQ</sequence>
<reference evidence="2 3" key="1">
    <citation type="submission" date="2023-09" db="EMBL/GenBank/DDBJ databases">
        <title>Genomes of two closely related lineages of the louse Polyplax serrata with different host specificities.</title>
        <authorList>
            <person name="Martinu J."/>
            <person name="Tarabai H."/>
            <person name="Stefka J."/>
            <person name="Hypsa V."/>
        </authorList>
    </citation>
    <scope>NUCLEOTIDE SEQUENCE [LARGE SCALE GENOMIC DNA]</scope>
    <source>
        <strain evidence="2">98ZLc_SE</strain>
    </source>
</reference>
<evidence type="ECO:0000313" key="3">
    <source>
        <dbReference type="Proteomes" id="UP001359485"/>
    </source>
</evidence>
<organism evidence="2 3">
    <name type="scientific">Polyplax serrata</name>
    <name type="common">Common mouse louse</name>
    <dbReference type="NCBI Taxonomy" id="468196"/>
    <lineage>
        <taxon>Eukaryota</taxon>
        <taxon>Metazoa</taxon>
        <taxon>Ecdysozoa</taxon>
        <taxon>Arthropoda</taxon>
        <taxon>Hexapoda</taxon>
        <taxon>Insecta</taxon>
        <taxon>Pterygota</taxon>
        <taxon>Neoptera</taxon>
        <taxon>Paraneoptera</taxon>
        <taxon>Psocodea</taxon>
        <taxon>Troctomorpha</taxon>
        <taxon>Phthiraptera</taxon>
        <taxon>Anoplura</taxon>
        <taxon>Polyplacidae</taxon>
        <taxon>Polyplax</taxon>
    </lineage>
</organism>
<feature type="region of interest" description="Disordered" evidence="1">
    <location>
        <begin position="263"/>
        <end position="322"/>
    </location>
</feature>
<feature type="compositionally biased region" description="Polar residues" evidence="1">
    <location>
        <begin position="263"/>
        <end position="276"/>
    </location>
</feature>
<gene>
    <name evidence="2" type="ORF">RUM44_012284</name>
</gene>
<evidence type="ECO:0000313" key="2">
    <source>
        <dbReference type="EMBL" id="KAK6640588.1"/>
    </source>
</evidence>
<keyword evidence="3" id="KW-1185">Reference proteome</keyword>
<accession>A0ABR1BAV7</accession>
<dbReference type="EMBL" id="JAWJWF010000001">
    <property type="protein sequence ID" value="KAK6640588.1"/>
    <property type="molecule type" value="Genomic_DNA"/>
</dbReference>
<feature type="compositionally biased region" description="Basic and acidic residues" evidence="1">
    <location>
        <begin position="277"/>
        <end position="295"/>
    </location>
</feature>
<evidence type="ECO:0000256" key="1">
    <source>
        <dbReference type="SAM" id="MobiDB-lite"/>
    </source>
</evidence>
<comment type="caution">
    <text evidence="2">The sequence shown here is derived from an EMBL/GenBank/DDBJ whole genome shotgun (WGS) entry which is preliminary data.</text>
</comment>
<proteinExistence type="predicted"/>
<feature type="compositionally biased region" description="Low complexity" evidence="1">
    <location>
        <begin position="300"/>
        <end position="314"/>
    </location>
</feature>
<protein>
    <submittedName>
        <fullName evidence="2">Uncharacterized protein</fullName>
    </submittedName>
</protein>
<dbReference type="Proteomes" id="UP001359485">
    <property type="component" value="Unassembled WGS sequence"/>
</dbReference>